<accession>A0A5J9SGK4</accession>
<evidence type="ECO:0000256" key="1">
    <source>
        <dbReference type="SAM" id="MobiDB-lite"/>
    </source>
</evidence>
<dbReference type="AlphaFoldDB" id="A0A5J9SGK4"/>
<gene>
    <name evidence="2" type="ORF">EJB05_56252</name>
</gene>
<feature type="non-terminal residue" evidence="2">
    <location>
        <position position="1"/>
    </location>
</feature>
<comment type="caution">
    <text evidence="2">The sequence shown here is derived from an EMBL/GenBank/DDBJ whole genome shotgun (WGS) entry which is preliminary data.</text>
</comment>
<dbReference type="Gramene" id="TVT98424">
    <property type="protein sequence ID" value="TVT98424"/>
    <property type="gene ID" value="EJB05_56252"/>
</dbReference>
<reference evidence="2 3" key="1">
    <citation type="journal article" date="2019" name="Sci. Rep.">
        <title>A high-quality genome of Eragrostis curvula grass provides insights into Poaceae evolution and supports new strategies to enhance forage quality.</title>
        <authorList>
            <person name="Carballo J."/>
            <person name="Santos B.A.C.M."/>
            <person name="Zappacosta D."/>
            <person name="Garbus I."/>
            <person name="Selva J.P."/>
            <person name="Gallo C.A."/>
            <person name="Diaz A."/>
            <person name="Albertini E."/>
            <person name="Caccamo M."/>
            <person name="Echenique V."/>
        </authorList>
    </citation>
    <scope>NUCLEOTIDE SEQUENCE [LARGE SCALE GENOMIC DNA]</scope>
    <source>
        <strain evidence="3">cv. Victoria</strain>
        <tissue evidence="2">Leaf</tissue>
    </source>
</reference>
<name>A0A5J9SGK4_9POAL</name>
<sequence>MPRVPPLPHFDLFYSREAAKGSQAGAPRHPWRRADWDSTRELLHRSKKRKEPVVLVSSSQPAATGMAQPVATMASSQLVGTTT</sequence>
<protein>
    <submittedName>
        <fullName evidence="2">Uncharacterized protein</fullName>
    </submittedName>
</protein>
<dbReference type="EMBL" id="RWGY01000859">
    <property type="protein sequence ID" value="TVT98424.1"/>
    <property type="molecule type" value="Genomic_DNA"/>
</dbReference>
<organism evidence="2 3">
    <name type="scientific">Eragrostis curvula</name>
    <name type="common">weeping love grass</name>
    <dbReference type="NCBI Taxonomy" id="38414"/>
    <lineage>
        <taxon>Eukaryota</taxon>
        <taxon>Viridiplantae</taxon>
        <taxon>Streptophyta</taxon>
        <taxon>Embryophyta</taxon>
        <taxon>Tracheophyta</taxon>
        <taxon>Spermatophyta</taxon>
        <taxon>Magnoliopsida</taxon>
        <taxon>Liliopsida</taxon>
        <taxon>Poales</taxon>
        <taxon>Poaceae</taxon>
        <taxon>PACMAD clade</taxon>
        <taxon>Chloridoideae</taxon>
        <taxon>Eragrostideae</taxon>
        <taxon>Eragrostidinae</taxon>
        <taxon>Eragrostis</taxon>
    </lineage>
</organism>
<evidence type="ECO:0000313" key="2">
    <source>
        <dbReference type="EMBL" id="TVT98424.1"/>
    </source>
</evidence>
<feature type="region of interest" description="Disordered" evidence="1">
    <location>
        <begin position="44"/>
        <end position="68"/>
    </location>
</feature>
<dbReference type="Proteomes" id="UP000324897">
    <property type="component" value="Unassembled WGS sequence"/>
</dbReference>
<keyword evidence="3" id="KW-1185">Reference proteome</keyword>
<evidence type="ECO:0000313" key="3">
    <source>
        <dbReference type="Proteomes" id="UP000324897"/>
    </source>
</evidence>
<proteinExistence type="predicted"/>